<dbReference type="PANTHER" id="PTHR11071:SF568">
    <property type="entry name" value="PEPTIDYL-PROLYL CIS-TRANS ISOMERASE CPR4-RELATED"/>
    <property type="match status" value="1"/>
</dbReference>
<keyword evidence="2" id="KW-0472">Membrane</keyword>
<accession>A0A1X7R4P3</accession>
<dbReference type="Proteomes" id="UP000196158">
    <property type="component" value="Unassembled WGS sequence"/>
</dbReference>
<evidence type="ECO:0000256" key="1">
    <source>
        <dbReference type="ARBA" id="ARBA00000971"/>
    </source>
</evidence>
<dbReference type="GO" id="GO:0016018">
    <property type="term" value="F:cyclosporin A binding"/>
    <property type="evidence" value="ECO:0007669"/>
    <property type="project" value="TreeGrafter"/>
</dbReference>
<dbReference type="AlphaFoldDB" id="A0A1X7R4P3"/>
<sequence length="312" mass="34767">MWVISLVLAAPTEGSHKYSEDIDLTKLYEPNPPVTHRVYMTVEYEDPLTEKPMRHNLNIDLYGTVVPLTVKNFAFLAKGVKARVEGQDPNQIHVITYRETLFTNVVIDSFMQGGIVAPAYGPFSIHGGAWADENFDLKHDRPGRVSMANKGEPDTNNSEFIFDTKTTPNSGLDNKNVVFGQISAGLKELIDIIQYVKKDTDGRPLKPFKIVWAVPDEFRLGEQKVVHQKYLDDLAAFRAGDSSKGVTLAESLAPVKVYTSKEATSDTVLYDSYSSSALKNILIVLAVIAVCFGLYNYKDAILRKNSKIVSMR</sequence>
<keyword evidence="5" id="KW-1185">Reference proteome</keyword>
<proteinExistence type="predicted"/>
<name>A0A1X7R4P3_9SACH</name>
<evidence type="ECO:0000259" key="3">
    <source>
        <dbReference type="PROSITE" id="PS50072"/>
    </source>
</evidence>
<evidence type="ECO:0000313" key="5">
    <source>
        <dbReference type="Proteomes" id="UP000196158"/>
    </source>
</evidence>
<reference evidence="4 5" key="1">
    <citation type="submission" date="2017-04" db="EMBL/GenBank/DDBJ databases">
        <authorList>
            <person name="Afonso C.L."/>
            <person name="Miller P.J."/>
            <person name="Scott M.A."/>
            <person name="Spackman E."/>
            <person name="Goraichik I."/>
            <person name="Dimitrov K.M."/>
            <person name="Suarez D.L."/>
            <person name="Swayne D.E."/>
        </authorList>
    </citation>
    <scope>NUCLEOTIDE SEQUENCE [LARGE SCALE GENOMIC DNA]</scope>
</reference>
<feature type="domain" description="PPIase cyclophilin-type" evidence="3">
    <location>
        <begin position="44"/>
        <end position="210"/>
    </location>
</feature>
<keyword evidence="2" id="KW-0812">Transmembrane</keyword>
<dbReference type="PANTHER" id="PTHR11071">
    <property type="entry name" value="PEPTIDYL-PROLYL CIS-TRANS ISOMERASE"/>
    <property type="match status" value="1"/>
</dbReference>
<protein>
    <submittedName>
        <fullName evidence="4">Similar to Saccharomyces cerevisiae YCR069W CPR4 Peptidyl-prolyl cis-trans isomerase (Cyclophilin)</fullName>
    </submittedName>
</protein>
<feature type="transmembrane region" description="Helical" evidence="2">
    <location>
        <begin position="277"/>
        <end position="297"/>
    </location>
</feature>
<dbReference type="PROSITE" id="PS50072">
    <property type="entry name" value="CSA_PPIASE_2"/>
    <property type="match status" value="1"/>
</dbReference>
<keyword evidence="4" id="KW-0413">Isomerase</keyword>
<evidence type="ECO:0000256" key="2">
    <source>
        <dbReference type="SAM" id="Phobius"/>
    </source>
</evidence>
<dbReference type="GO" id="GO:0005783">
    <property type="term" value="C:endoplasmic reticulum"/>
    <property type="evidence" value="ECO:0007669"/>
    <property type="project" value="TreeGrafter"/>
</dbReference>
<evidence type="ECO:0000313" key="4">
    <source>
        <dbReference type="EMBL" id="SMN20647.1"/>
    </source>
</evidence>
<comment type="catalytic activity">
    <reaction evidence="1">
        <text>[protein]-peptidylproline (omega=180) = [protein]-peptidylproline (omega=0)</text>
        <dbReference type="Rhea" id="RHEA:16237"/>
        <dbReference type="Rhea" id="RHEA-COMP:10747"/>
        <dbReference type="Rhea" id="RHEA-COMP:10748"/>
        <dbReference type="ChEBI" id="CHEBI:83833"/>
        <dbReference type="ChEBI" id="CHEBI:83834"/>
        <dbReference type="EC" id="5.2.1.8"/>
    </reaction>
</comment>
<dbReference type="Pfam" id="PF00160">
    <property type="entry name" value="Pro_isomerase"/>
    <property type="match status" value="1"/>
</dbReference>
<dbReference type="PRINTS" id="PR00153">
    <property type="entry name" value="CSAPPISMRASE"/>
</dbReference>
<keyword evidence="2" id="KW-1133">Transmembrane helix</keyword>
<dbReference type="Gene3D" id="2.40.100.10">
    <property type="entry name" value="Cyclophilin-like"/>
    <property type="match status" value="1"/>
</dbReference>
<gene>
    <name evidence="4" type="ORF">KASA_0M00176G</name>
</gene>
<dbReference type="EMBL" id="FXLY01000006">
    <property type="protein sequence ID" value="SMN20647.1"/>
    <property type="molecule type" value="Genomic_DNA"/>
</dbReference>
<dbReference type="STRING" id="1789683.A0A1X7R4P3"/>
<dbReference type="GO" id="GO:0003755">
    <property type="term" value="F:peptidyl-prolyl cis-trans isomerase activity"/>
    <property type="evidence" value="ECO:0007669"/>
    <property type="project" value="UniProtKB-EC"/>
</dbReference>
<dbReference type="GO" id="GO:0000324">
    <property type="term" value="C:fungal-type vacuole"/>
    <property type="evidence" value="ECO:0007669"/>
    <property type="project" value="TreeGrafter"/>
</dbReference>
<dbReference type="InterPro" id="IPR029000">
    <property type="entry name" value="Cyclophilin-like_dom_sf"/>
</dbReference>
<dbReference type="GO" id="GO:0006457">
    <property type="term" value="P:protein folding"/>
    <property type="evidence" value="ECO:0007669"/>
    <property type="project" value="TreeGrafter"/>
</dbReference>
<dbReference type="InterPro" id="IPR002130">
    <property type="entry name" value="Cyclophilin-type_PPIase_dom"/>
</dbReference>
<dbReference type="OrthoDB" id="193499at2759"/>
<dbReference type="SUPFAM" id="SSF50891">
    <property type="entry name" value="Cyclophilin-like"/>
    <property type="match status" value="1"/>
</dbReference>
<organism evidence="4 5">
    <name type="scientific">Maudiozyma saulgeensis</name>
    <dbReference type="NCBI Taxonomy" id="1789683"/>
    <lineage>
        <taxon>Eukaryota</taxon>
        <taxon>Fungi</taxon>
        <taxon>Dikarya</taxon>
        <taxon>Ascomycota</taxon>
        <taxon>Saccharomycotina</taxon>
        <taxon>Saccharomycetes</taxon>
        <taxon>Saccharomycetales</taxon>
        <taxon>Saccharomycetaceae</taxon>
        <taxon>Maudiozyma</taxon>
    </lineage>
</organism>